<evidence type="ECO:0000256" key="1">
    <source>
        <dbReference type="SAM" id="MobiDB-lite"/>
    </source>
</evidence>
<keyword evidence="2" id="KW-0472">Membrane</keyword>
<keyword evidence="2" id="KW-0812">Transmembrane</keyword>
<feature type="domain" description="Calponin-homology (CH)" evidence="3">
    <location>
        <begin position="70"/>
        <end position="192"/>
    </location>
</feature>
<dbReference type="STRING" id="157652.A0A371FWI0"/>
<dbReference type="GO" id="GO:0005884">
    <property type="term" value="C:actin filament"/>
    <property type="evidence" value="ECO:0007669"/>
    <property type="project" value="TreeGrafter"/>
</dbReference>
<dbReference type="GO" id="GO:0008093">
    <property type="term" value="F:cytoskeletal anchor activity"/>
    <property type="evidence" value="ECO:0007669"/>
    <property type="project" value="TreeGrafter"/>
</dbReference>
<feature type="compositionally biased region" description="Polar residues" evidence="1">
    <location>
        <begin position="437"/>
        <end position="454"/>
    </location>
</feature>
<dbReference type="GO" id="GO:0051015">
    <property type="term" value="F:actin filament binding"/>
    <property type="evidence" value="ECO:0007669"/>
    <property type="project" value="TreeGrafter"/>
</dbReference>
<organism evidence="4 5">
    <name type="scientific">Mucuna pruriens</name>
    <name type="common">Velvet bean</name>
    <name type="synonym">Dolichos pruriens</name>
    <dbReference type="NCBI Taxonomy" id="157652"/>
    <lineage>
        <taxon>Eukaryota</taxon>
        <taxon>Viridiplantae</taxon>
        <taxon>Streptophyta</taxon>
        <taxon>Embryophyta</taxon>
        <taxon>Tracheophyta</taxon>
        <taxon>Spermatophyta</taxon>
        <taxon>Magnoliopsida</taxon>
        <taxon>eudicotyledons</taxon>
        <taxon>Gunneridae</taxon>
        <taxon>Pentapetalae</taxon>
        <taxon>rosids</taxon>
        <taxon>fabids</taxon>
        <taxon>Fabales</taxon>
        <taxon>Fabaceae</taxon>
        <taxon>Papilionoideae</taxon>
        <taxon>50 kb inversion clade</taxon>
        <taxon>NPAAA clade</taxon>
        <taxon>indigoferoid/millettioid clade</taxon>
        <taxon>Phaseoleae</taxon>
        <taxon>Mucuna</taxon>
    </lineage>
</organism>
<comment type="caution">
    <text evidence="4">The sequence shown here is derived from an EMBL/GenBank/DDBJ whole genome shotgun (WGS) entry which is preliminary data.</text>
</comment>
<sequence length="865" mass="98070">VLDCYVHTRTYIKACPVLLAHSDWGYQFWGENRVMVCEDSSSQTAPSSELFKIASSSSSAESNFRELDDAFLQTQTRIWLGEVLQIRLDEELIISELLADGELLFQVSKVVWKLLLAKHMKLRHIKAYKIQPFASKKNIARYRPYSNVDSFLKICKILGLTGVDLFSPSDVVDRRNTRRVCMCIRSFSKKSRSMNINVPDFDIVTCMVAMPKDLVGCMRRNIELSHSILADSSGSYYLQKHARRKSRQGYSVKGTTSDYKTYSDQSEDTESKHLVLQFDDLHTDDLYDYTSDINYNIASPMVKRVYLPEDLDQLDVQNQQRNGIFNDDLELLCSMESLQYHCSEDVEHDCKLTWSSSLPSGDLHTNLIDMKSYSDTRMEQVRESSSIMDFDYFEHVSLSSNASVLVTPKNDKTPGKRDVSSLIKDREDPDLFHEENSTPNVYQSASSHGSNPTPQTAENGICFEIGDDKEVLQVACINCYSRQALNLGDQVDAENNFKNIVSFKVHKDKIDQWDKIKEEHESQGIVNCREMPYQIISKAGYSYFVKKFEETEPSLYSPDCYFCNTNSPDRVVPHSNDTSSSSLKKFLALEERESQVDLKCLDNASCFQSEESLSCQSYYLPESCKWDQKGKCAIKTYKDEKNSSCFLEDGSHEEITPCKQKASEVLSSVVKLDTDGKELNIDSLDLASNALAVDDGEKCSTLGDDPNDFYKGDTTQDFDEDTSLVESYTSSKLELNGGNQACQYEKDPVYRSEHTRVVHIKEEIKPEDESVHFLENLVGREEGGIEMPKAKPQKKLLLRSVLGGAAAVGLLFMILHLRRNGGEKSAQPSMASSHKGKEKIQKNYTRKVKSSTTKGVYPAERIKLK</sequence>
<reference evidence="4" key="1">
    <citation type="submission" date="2018-05" db="EMBL/GenBank/DDBJ databases">
        <title>Draft genome of Mucuna pruriens seed.</title>
        <authorList>
            <person name="Nnadi N.E."/>
            <person name="Vos R."/>
            <person name="Hasami M.H."/>
            <person name="Devisetty U.K."/>
            <person name="Aguiy J.C."/>
        </authorList>
    </citation>
    <scope>NUCLEOTIDE SEQUENCE [LARGE SCALE GENOMIC DNA]</scope>
    <source>
        <strain evidence="4">JCA_2017</strain>
    </source>
</reference>
<dbReference type="PANTHER" id="PTHR46756:SF18">
    <property type="entry name" value="GAS2-LIKE PROTEIN PICKLED EGGS"/>
    <property type="match status" value="1"/>
</dbReference>
<dbReference type="AlphaFoldDB" id="A0A371FWI0"/>
<keyword evidence="5" id="KW-1185">Reference proteome</keyword>
<proteinExistence type="predicted"/>
<dbReference type="PROSITE" id="PS50021">
    <property type="entry name" value="CH"/>
    <property type="match status" value="1"/>
</dbReference>
<feature type="transmembrane region" description="Helical" evidence="2">
    <location>
        <begin position="796"/>
        <end position="815"/>
    </location>
</feature>
<evidence type="ECO:0000313" key="4">
    <source>
        <dbReference type="EMBL" id="RDX82648.1"/>
    </source>
</evidence>
<evidence type="ECO:0000259" key="3">
    <source>
        <dbReference type="PROSITE" id="PS50021"/>
    </source>
</evidence>
<feature type="non-terminal residue" evidence="4">
    <location>
        <position position="1"/>
    </location>
</feature>
<dbReference type="GO" id="GO:0051764">
    <property type="term" value="P:actin crosslink formation"/>
    <property type="evidence" value="ECO:0007669"/>
    <property type="project" value="TreeGrafter"/>
</dbReference>
<dbReference type="InterPro" id="IPR036872">
    <property type="entry name" value="CH_dom_sf"/>
</dbReference>
<feature type="region of interest" description="Disordered" evidence="1">
    <location>
        <begin position="823"/>
        <end position="865"/>
    </location>
</feature>
<dbReference type="CDD" id="cd00014">
    <property type="entry name" value="CH_SF"/>
    <property type="match status" value="1"/>
</dbReference>
<gene>
    <name evidence="4" type="primary">O10</name>
    <name evidence="4" type="ORF">CR513_36533</name>
</gene>
<dbReference type="PANTHER" id="PTHR46756">
    <property type="entry name" value="TRANSGELIN"/>
    <property type="match status" value="1"/>
</dbReference>
<accession>A0A371FWI0</accession>
<dbReference type="EMBL" id="QJKJ01007586">
    <property type="protein sequence ID" value="RDX82648.1"/>
    <property type="molecule type" value="Genomic_DNA"/>
</dbReference>
<name>A0A371FWI0_MUCPR</name>
<keyword evidence="2" id="KW-1133">Transmembrane helix</keyword>
<dbReference type="Proteomes" id="UP000257109">
    <property type="component" value="Unassembled WGS sequence"/>
</dbReference>
<dbReference type="SUPFAM" id="SSF47576">
    <property type="entry name" value="Calponin-homology domain, CH-domain"/>
    <property type="match status" value="1"/>
</dbReference>
<feature type="region of interest" description="Disordered" evidence="1">
    <location>
        <begin position="406"/>
        <end position="454"/>
    </location>
</feature>
<dbReference type="OrthoDB" id="21595at2759"/>
<dbReference type="InterPro" id="IPR001715">
    <property type="entry name" value="CH_dom"/>
</dbReference>
<evidence type="ECO:0000256" key="2">
    <source>
        <dbReference type="SAM" id="Phobius"/>
    </source>
</evidence>
<evidence type="ECO:0000313" key="5">
    <source>
        <dbReference type="Proteomes" id="UP000257109"/>
    </source>
</evidence>
<feature type="compositionally biased region" description="Basic and acidic residues" evidence="1">
    <location>
        <begin position="409"/>
        <end position="436"/>
    </location>
</feature>
<dbReference type="Gene3D" id="1.10.418.10">
    <property type="entry name" value="Calponin-like domain"/>
    <property type="match status" value="1"/>
</dbReference>
<protein>
    <submittedName>
        <fullName evidence="4">Protein OPAQUE10</fullName>
    </submittedName>
</protein>